<proteinExistence type="predicted"/>
<sequence>MRIERSGEGLNILPVDIDQIEVHFSMLGAEDIEGVTPYILAAAREIEDFAGLALIRQTITLRNVRFDVRRSSTWWSGVRQGIPETAREMGVRPLFLPVRPATELVSIAHADDGTLLALDGFRIYGVDDPELQPRGAVPTGSLDVAYTAGYGDDPAPVPADLRLAVLDHALRLYERRGDETATPAGLSAAAARIVGRYRRVHL</sequence>
<accession>A0A3D9XGL3</accession>
<organism evidence="1 2">
    <name type="scientific">Paracoccus versutus</name>
    <name type="common">Thiobacillus versutus</name>
    <dbReference type="NCBI Taxonomy" id="34007"/>
    <lineage>
        <taxon>Bacteria</taxon>
        <taxon>Pseudomonadati</taxon>
        <taxon>Pseudomonadota</taxon>
        <taxon>Alphaproteobacteria</taxon>
        <taxon>Rhodobacterales</taxon>
        <taxon>Paracoccaceae</taxon>
        <taxon>Paracoccus</taxon>
    </lineage>
</organism>
<dbReference type="NCBIfam" id="TIGR02215">
    <property type="entry name" value="phage_chp_gp8"/>
    <property type="match status" value="1"/>
</dbReference>
<evidence type="ECO:0000313" key="1">
    <source>
        <dbReference type="EMBL" id="REF69645.1"/>
    </source>
</evidence>
<dbReference type="RefSeq" id="WP_208861598.1">
    <property type="nucleotide sequence ID" value="NZ_CP038197.1"/>
</dbReference>
<dbReference type="Proteomes" id="UP000256941">
    <property type="component" value="Unassembled WGS sequence"/>
</dbReference>
<comment type="caution">
    <text evidence="1">The sequence shown here is derived from an EMBL/GenBank/DDBJ whole genome shotgun (WGS) entry which is preliminary data.</text>
</comment>
<gene>
    <name evidence="1" type="ORF">BDD41_2355</name>
</gene>
<dbReference type="InterPro" id="IPR011738">
    <property type="entry name" value="Phage_CHP"/>
</dbReference>
<dbReference type="EMBL" id="QTUJ01000002">
    <property type="protein sequence ID" value="REF69645.1"/>
    <property type="molecule type" value="Genomic_DNA"/>
</dbReference>
<name>A0A3D9XGL3_PARVE</name>
<protein>
    <submittedName>
        <fullName evidence="1">Putative phiE125 gp8 family phage protein</fullName>
    </submittedName>
</protein>
<dbReference type="AlphaFoldDB" id="A0A3D9XGL3"/>
<reference evidence="1 2" key="1">
    <citation type="submission" date="2018-08" db="EMBL/GenBank/DDBJ databases">
        <title>Genomic Encyclopedia of Archaeal and Bacterial Type Strains, Phase II (KMG-II): from individual species to whole genera.</title>
        <authorList>
            <person name="Goeker M."/>
        </authorList>
    </citation>
    <scope>NUCLEOTIDE SEQUENCE [LARGE SCALE GENOMIC DNA]</scope>
    <source>
        <strain evidence="1 2">DSM 17099</strain>
    </source>
</reference>
<evidence type="ECO:0000313" key="2">
    <source>
        <dbReference type="Proteomes" id="UP000256941"/>
    </source>
</evidence>